<accession>A0A820EVS6</accession>
<dbReference type="EMBL" id="CAJOAY010012553">
    <property type="protein sequence ID" value="CAF4253228.1"/>
    <property type="molecule type" value="Genomic_DNA"/>
</dbReference>
<dbReference type="Proteomes" id="UP000663881">
    <property type="component" value="Unassembled WGS sequence"/>
</dbReference>
<comment type="caution">
    <text evidence="1">The sequence shown here is derived from an EMBL/GenBank/DDBJ whole genome shotgun (WGS) entry which is preliminary data.</text>
</comment>
<feature type="non-terminal residue" evidence="1">
    <location>
        <position position="1"/>
    </location>
</feature>
<dbReference type="AlphaFoldDB" id="A0A820EVS6"/>
<protein>
    <submittedName>
        <fullName evidence="1">Uncharacterized protein</fullName>
    </submittedName>
</protein>
<gene>
    <name evidence="1" type="ORF">OKA104_LOCUS43714</name>
</gene>
<evidence type="ECO:0000313" key="1">
    <source>
        <dbReference type="EMBL" id="CAF4253228.1"/>
    </source>
</evidence>
<reference evidence="1" key="1">
    <citation type="submission" date="2021-02" db="EMBL/GenBank/DDBJ databases">
        <authorList>
            <person name="Nowell W R."/>
        </authorList>
    </citation>
    <scope>NUCLEOTIDE SEQUENCE</scope>
</reference>
<proteinExistence type="predicted"/>
<sequence length="26" mass="3058">RRGEALKKLECDALHLKETHCHVNEQ</sequence>
<evidence type="ECO:0000313" key="2">
    <source>
        <dbReference type="Proteomes" id="UP000663881"/>
    </source>
</evidence>
<organism evidence="1 2">
    <name type="scientific">Adineta steineri</name>
    <dbReference type="NCBI Taxonomy" id="433720"/>
    <lineage>
        <taxon>Eukaryota</taxon>
        <taxon>Metazoa</taxon>
        <taxon>Spiralia</taxon>
        <taxon>Gnathifera</taxon>
        <taxon>Rotifera</taxon>
        <taxon>Eurotatoria</taxon>
        <taxon>Bdelloidea</taxon>
        <taxon>Adinetida</taxon>
        <taxon>Adinetidae</taxon>
        <taxon>Adineta</taxon>
    </lineage>
</organism>
<name>A0A820EVS6_9BILA</name>